<organism evidence="1 2">
    <name type="scientific">Blattamonas nauphoetae</name>
    <dbReference type="NCBI Taxonomy" id="2049346"/>
    <lineage>
        <taxon>Eukaryota</taxon>
        <taxon>Metamonada</taxon>
        <taxon>Preaxostyla</taxon>
        <taxon>Oxymonadida</taxon>
        <taxon>Blattamonas</taxon>
    </lineage>
</organism>
<evidence type="ECO:0000313" key="2">
    <source>
        <dbReference type="Proteomes" id="UP001281761"/>
    </source>
</evidence>
<proteinExistence type="predicted"/>
<keyword evidence="2" id="KW-1185">Reference proteome</keyword>
<protein>
    <submittedName>
        <fullName evidence="1">Uncharacterized protein</fullName>
    </submittedName>
</protein>
<dbReference type="EMBL" id="JARBJD010000030">
    <property type="protein sequence ID" value="KAK2959316.1"/>
    <property type="molecule type" value="Genomic_DNA"/>
</dbReference>
<name>A0ABQ9Y6G3_9EUKA</name>
<sequence length="236" mass="26633">MEAVRIKIWKKKQPNKPSVDFERILRDIHAGTTSNLREGFESGIKRINHQHDGSIPPTYCRVVVFIHNGSVNEGIRDTNMIGATSQLVDLIDFNNEEVFFGSIFTSESTTEQASAFNEELWTTSSPTSDGTVFVSVMDRQLLNEVKEVGAILVTYRDFHSLDSDAYTPGLNQDIVKLEGNESMERLRTFMMFWIANEKLKEAAVEAEKGNVRKAKEMAQEAQQTVHAFVASRLLSK</sequence>
<dbReference type="Proteomes" id="UP001281761">
    <property type="component" value="Unassembled WGS sequence"/>
</dbReference>
<evidence type="ECO:0000313" key="1">
    <source>
        <dbReference type="EMBL" id="KAK2959316.1"/>
    </source>
</evidence>
<reference evidence="1 2" key="1">
    <citation type="journal article" date="2022" name="bioRxiv">
        <title>Genomics of Preaxostyla Flagellates Illuminates Evolutionary Transitions and the Path Towards Mitochondrial Loss.</title>
        <authorList>
            <person name="Novak L.V.F."/>
            <person name="Treitli S.C."/>
            <person name="Pyrih J."/>
            <person name="Halakuc P."/>
            <person name="Pipaliya S.V."/>
            <person name="Vacek V."/>
            <person name="Brzon O."/>
            <person name="Soukal P."/>
            <person name="Eme L."/>
            <person name="Dacks J.B."/>
            <person name="Karnkowska A."/>
            <person name="Elias M."/>
            <person name="Hampl V."/>
        </authorList>
    </citation>
    <scope>NUCLEOTIDE SEQUENCE [LARGE SCALE GENOMIC DNA]</scope>
    <source>
        <strain evidence="1">NAU3</strain>
        <tissue evidence="1">Gut</tissue>
    </source>
</reference>
<gene>
    <name evidence="1" type="ORF">BLNAU_5625</name>
</gene>
<accession>A0ABQ9Y6G3</accession>
<comment type="caution">
    <text evidence="1">The sequence shown here is derived from an EMBL/GenBank/DDBJ whole genome shotgun (WGS) entry which is preliminary data.</text>
</comment>